<comment type="caution">
    <text evidence="1">The sequence shown here is derived from an EMBL/GenBank/DDBJ whole genome shotgun (WGS) entry which is preliminary data.</text>
</comment>
<evidence type="ECO:0000313" key="1">
    <source>
        <dbReference type="EMBL" id="CAE7789914.1"/>
    </source>
</evidence>
<dbReference type="AlphaFoldDB" id="A0A812YQH2"/>
<dbReference type="EMBL" id="CAJNJA010043039">
    <property type="protein sequence ID" value="CAE7789914.1"/>
    <property type="molecule type" value="Genomic_DNA"/>
</dbReference>
<proteinExistence type="predicted"/>
<keyword evidence="2" id="KW-1185">Reference proteome</keyword>
<dbReference type="Proteomes" id="UP000601435">
    <property type="component" value="Unassembled WGS sequence"/>
</dbReference>
<protein>
    <submittedName>
        <fullName evidence="1">Uncharacterized protein</fullName>
    </submittedName>
</protein>
<reference evidence="1" key="1">
    <citation type="submission" date="2021-02" db="EMBL/GenBank/DDBJ databases">
        <authorList>
            <person name="Dougan E. K."/>
            <person name="Rhodes N."/>
            <person name="Thang M."/>
            <person name="Chan C."/>
        </authorList>
    </citation>
    <scope>NUCLEOTIDE SEQUENCE</scope>
</reference>
<accession>A0A812YQH2</accession>
<feature type="non-terminal residue" evidence="1">
    <location>
        <position position="1"/>
    </location>
</feature>
<gene>
    <name evidence="1" type="ORF">SNEC2469_LOCUS23201</name>
</gene>
<evidence type="ECO:0000313" key="2">
    <source>
        <dbReference type="Proteomes" id="UP000601435"/>
    </source>
</evidence>
<dbReference type="OrthoDB" id="431951at2759"/>
<organism evidence="1 2">
    <name type="scientific">Symbiodinium necroappetens</name>
    <dbReference type="NCBI Taxonomy" id="1628268"/>
    <lineage>
        <taxon>Eukaryota</taxon>
        <taxon>Sar</taxon>
        <taxon>Alveolata</taxon>
        <taxon>Dinophyceae</taxon>
        <taxon>Suessiales</taxon>
        <taxon>Symbiodiniaceae</taxon>
        <taxon>Symbiodinium</taxon>
    </lineage>
</organism>
<name>A0A812YQH2_9DINO</name>
<sequence>VDIWCLAMLGTNVCWPVESLVGGIPARIGIRMWKLGSSHALLSAESLPDSDTRTKAIRLAALVKASMQEGLEDLAAKGFSGQRNARNEEAKSK</sequence>